<organism evidence="6 7">
    <name type="scientific">Aneurinibacillus danicus</name>
    <dbReference type="NCBI Taxonomy" id="267746"/>
    <lineage>
        <taxon>Bacteria</taxon>
        <taxon>Bacillati</taxon>
        <taxon>Bacillota</taxon>
        <taxon>Bacilli</taxon>
        <taxon>Bacillales</taxon>
        <taxon>Paenibacillaceae</taxon>
        <taxon>Aneurinibacillus group</taxon>
        <taxon>Aneurinibacillus</taxon>
    </lineage>
</organism>
<evidence type="ECO:0000256" key="3">
    <source>
        <dbReference type="ARBA" id="ARBA00023315"/>
    </source>
</evidence>
<sequence length="195" mass="21800">MMYTCLRFIAKPFLHCLLRIEITGIEHVPQDGPVIIAANHISACDPIVLASVIKRKIHFLAKKELFSNRFSRWLLSQLCAIPVDRHSGIVIKPVRHSLRVIRNGNAFAIFPEGTRCKNGQTIQPKKGVAFFAIKTGAPVLPIAFVSAKKGPLRTIKVIIGKPIFLTDYTIPNYSTVTQMIMNQIKRLSNEVSDVN</sequence>
<dbReference type="PANTHER" id="PTHR10434:SF11">
    <property type="entry name" value="1-ACYL-SN-GLYCEROL-3-PHOSPHATE ACYLTRANSFERASE"/>
    <property type="match status" value="1"/>
</dbReference>
<dbReference type="PANTHER" id="PTHR10434">
    <property type="entry name" value="1-ACYL-SN-GLYCEROL-3-PHOSPHATE ACYLTRANSFERASE"/>
    <property type="match status" value="1"/>
</dbReference>
<comment type="domain">
    <text evidence="4">The HXXXXD motif is essential for acyltransferase activity and may constitute the binding site for the phosphate moiety of the glycerol-3-phosphate.</text>
</comment>
<keyword evidence="7" id="KW-1185">Reference proteome</keyword>
<comment type="similarity">
    <text evidence="1 4">Belongs to the 1-acyl-sn-glycerol-3-phosphate acyltransferase family.</text>
</comment>
<keyword evidence="4" id="KW-0444">Lipid biosynthesis</keyword>
<dbReference type="EMBL" id="BJXX01000227">
    <property type="protein sequence ID" value="GEN36767.1"/>
    <property type="molecule type" value="Genomic_DNA"/>
</dbReference>
<dbReference type="GO" id="GO:0003841">
    <property type="term" value="F:1-acylglycerol-3-phosphate O-acyltransferase activity"/>
    <property type="evidence" value="ECO:0007669"/>
    <property type="project" value="UniProtKB-UniRule"/>
</dbReference>
<dbReference type="Pfam" id="PF01553">
    <property type="entry name" value="Acyltransferase"/>
    <property type="match status" value="1"/>
</dbReference>
<keyword evidence="4" id="KW-0594">Phospholipid biosynthesis</keyword>
<dbReference type="SMART" id="SM00563">
    <property type="entry name" value="PlsC"/>
    <property type="match status" value="1"/>
</dbReference>
<dbReference type="InterPro" id="IPR002123">
    <property type="entry name" value="Plipid/glycerol_acylTrfase"/>
</dbReference>
<name>A0A511VD00_9BACL</name>
<comment type="catalytic activity">
    <reaction evidence="4">
        <text>a 1-acyl-sn-glycero-3-phosphate + an acyl-CoA = a 1,2-diacyl-sn-glycero-3-phosphate + CoA</text>
        <dbReference type="Rhea" id="RHEA:19709"/>
        <dbReference type="ChEBI" id="CHEBI:57287"/>
        <dbReference type="ChEBI" id="CHEBI:57970"/>
        <dbReference type="ChEBI" id="CHEBI:58342"/>
        <dbReference type="ChEBI" id="CHEBI:58608"/>
        <dbReference type="EC" id="2.3.1.51"/>
    </reaction>
</comment>
<comment type="caution">
    <text evidence="6">The sequence shown here is derived from an EMBL/GenBank/DDBJ whole genome shotgun (WGS) entry which is preliminary data.</text>
</comment>
<dbReference type="SUPFAM" id="SSF69593">
    <property type="entry name" value="Glycerol-3-phosphate (1)-acyltransferase"/>
    <property type="match status" value="1"/>
</dbReference>
<dbReference type="GO" id="GO:0006654">
    <property type="term" value="P:phosphatidic acid biosynthetic process"/>
    <property type="evidence" value="ECO:0007669"/>
    <property type="project" value="TreeGrafter"/>
</dbReference>
<dbReference type="AlphaFoldDB" id="A0A511VD00"/>
<keyword evidence="2 4" id="KW-0808">Transferase</keyword>
<evidence type="ECO:0000256" key="1">
    <source>
        <dbReference type="ARBA" id="ARBA00008655"/>
    </source>
</evidence>
<dbReference type="Proteomes" id="UP000321157">
    <property type="component" value="Unassembled WGS sequence"/>
</dbReference>
<dbReference type="NCBIfam" id="TIGR00530">
    <property type="entry name" value="AGP_acyltrn"/>
    <property type="match status" value="1"/>
</dbReference>
<dbReference type="GO" id="GO:0016020">
    <property type="term" value="C:membrane"/>
    <property type="evidence" value="ECO:0007669"/>
    <property type="project" value="InterPro"/>
</dbReference>
<keyword evidence="4" id="KW-0443">Lipid metabolism</keyword>
<evidence type="ECO:0000256" key="2">
    <source>
        <dbReference type="ARBA" id="ARBA00022679"/>
    </source>
</evidence>
<evidence type="ECO:0000313" key="6">
    <source>
        <dbReference type="EMBL" id="GEN36767.1"/>
    </source>
</evidence>
<gene>
    <name evidence="6" type="ORF">ADA01nite_42270</name>
</gene>
<evidence type="ECO:0000256" key="4">
    <source>
        <dbReference type="RuleBase" id="RU361267"/>
    </source>
</evidence>
<dbReference type="EC" id="2.3.1.51" evidence="4"/>
<feature type="domain" description="Phospholipid/glycerol acyltransferase" evidence="5">
    <location>
        <begin position="34"/>
        <end position="147"/>
    </location>
</feature>
<evidence type="ECO:0000313" key="7">
    <source>
        <dbReference type="Proteomes" id="UP000321157"/>
    </source>
</evidence>
<keyword evidence="3 4" id="KW-0012">Acyltransferase</keyword>
<reference evidence="6 7" key="1">
    <citation type="submission" date="2019-07" db="EMBL/GenBank/DDBJ databases">
        <title>Whole genome shotgun sequence of Aneurinibacillus danicus NBRC 102444.</title>
        <authorList>
            <person name="Hosoyama A."/>
            <person name="Uohara A."/>
            <person name="Ohji S."/>
            <person name="Ichikawa N."/>
        </authorList>
    </citation>
    <scope>NUCLEOTIDE SEQUENCE [LARGE SCALE GENOMIC DNA]</scope>
    <source>
        <strain evidence="6 7">NBRC 102444</strain>
    </source>
</reference>
<dbReference type="InterPro" id="IPR004552">
    <property type="entry name" value="AGP_acyltrans"/>
</dbReference>
<accession>A0A511VD00</accession>
<dbReference type="RefSeq" id="WP_146812394.1">
    <property type="nucleotide sequence ID" value="NZ_BJXX01000227.1"/>
</dbReference>
<dbReference type="OrthoDB" id="9803035at2"/>
<proteinExistence type="inferred from homology"/>
<dbReference type="CDD" id="cd07989">
    <property type="entry name" value="LPLAT_AGPAT-like"/>
    <property type="match status" value="1"/>
</dbReference>
<evidence type="ECO:0000259" key="5">
    <source>
        <dbReference type="SMART" id="SM00563"/>
    </source>
</evidence>
<keyword evidence="4" id="KW-1208">Phospholipid metabolism</keyword>
<protein>
    <recommendedName>
        <fullName evidence="4">1-acyl-sn-glycerol-3-phosphate acyltransferase</fullName>
        <ecNumber evidence="4">2.3.1.51</ecNumber>
    </recommendedName>
</protein>